<accession>A0A7Y0Q2R0</accession>
<evidence type="ECO:0000259" key="2">
    <source>
        <dbReference type="PROSITE" id="PS50162"/>
    </source>
</evidence>
<dbReference type="GO" id="GO:0140664">
    <property type="term" value="F:ATP-dependent DNA damage sensor activity"/>
    <property type="evidence" value="ECO:0007669"/>
    <property type="project" value="InterPro"/>
</dbReference>
<dbReference type="GO" id="GO:0003677">
    <property type="term" value="F:DNA binding"/>
    <property type="evidence" value="ECO:0007669"/>
    <property type="project" value="InterPro"/>
</dbReference>
<dbReference type="PROSITE" id="PS50162">
    <property type="entry name" value="RECA_2"/>
    <property type="match status" value="1"/>
</dbReference>
<protein>
    <submittedName>
        <fullName evidence="3">AAA family ATPase</fullName>
    </submittedName>
</protein>
<dbReference type="PRINTS" id="PR01874">
    <property type="entry name" value="DNAREPAIRADA"/>
</dbReference>
<dbReference type="GO" id="GO:0046872">
    <property type="term" value="F:metal ion binding"/>
    <property type="evidence" value="ECO:0007669"/>
    <property type="project" value="UniProtKB-KW"/>
</dbReference>
<dbReference type="SUPFAM" id="SSF52540">
    <property type="entry name" value="P-loop containing nucleoside triphosphate hydrolases"/>
    <property type="match status" value="1"/>
</dbReference>
<dbReference type="Gene3D" id="3.40.50.300">
    <property type="entry name" value="P-loop containing nucleotide triphosphate hydrolases"/>
    <property type="match status" value="1"/>
</dbReference>
<dbReference type="PANTHER" id="PTHR32472">
    <property type="entry name" value="DNA REPAIR PROTEIN RADA"/>
    <property type="match status" value="1"/>
</dbReference>
<evidence type="ECO:0000313" key="4">
    <source>
        <dbReference type="Proteomes" id="UP000533476"/>
    </source>
</evidence>
<dbReference type="Proteomes" id="UP000533476">
    <property type="component" value="Unassembled WGS sequence"/>
</dbReference>
<dbReference type="Pfam" id="PF13481">
    <property type="entry name" value="AAA_25"/>
    <property type="match status" value="1"/>
</dbReference>
<dbReference type="InterPro" id="IPR041166">
    <property type="entry name" value="Rubredoxin_2"/>
</dbReference>
<name>A0A7Y0Q2R0_9FIRM</name>
<keyword evidence="4" id="KW-1185">Reference proteome</keyword>
<dbReference type="InterPro" id="IPR020588">
    <property type="entry name" value="RecA_ATP-bd"/>
</dbReference>
<dbReference type="GO" id="GO:0005524">
    <property type="term" value="F:ATP binding"/>
    <property type="evidence" value="ECO:0007669"/>
    <property type="project" value="InterPro"/>
</dbReference>
<keyword evidence="1" id="KW-0479">Metal-binding</keyword>
<evidence type="ECO:0000313" key="3">
    <source>
        <dbReference type="EMBL" id="NMP22156.1"/>
    </source>
</evidence>
<dbReference type="InterPro" id="IPR027417">
    <property type="entry name" value="P-loop_NTPase"/>
</dbReference>
<dbReference type="GO" id="GO:0000725">
    <property type="term" value="P:recombinational repair"/>
    <property type="evidence" value="ECO:0007669"/>
    <property type="project" value="TreeGrafter"/>
</dbReference>
<organism evidence="3 4">
    <name type="scientific">Sulfobacillus harzensis</name>
    <dbReference type="NCBI Taxonomy" id="2729629"/>
    <lineage>
        <taxon>Bacteria</taxon>
        <taxon>Bacillati</taxon>
        <taxon>Bacillota</taxon>
        <taxon>Clostridia</taxon>
        <taxon>Eubacteriales</taxon>
        <taxon>Clostridiales Family XVII. Incertae Sedis</taxon>
        <taxon>Sulfobacillus</taxon>
    </lineage>
</organism>
<reference evidence="3 4" key="1">
    <citation type="submission" date="2020-04" db="EMBL/GenBank/DDBJ databases">
        <authorList>
            <person name="Zhang R."/>
            <person name="Schippers A."/>
        </authorList>
    </citation>
    <scope>NUCLEOTIDE SEQUENCE [LARGE SCALE GENOMIC DNA]</scope>
    <source>
        <strain evidence="3 4">DSM 109850</strain>
    </source>
</reference>
<dbReference type="Pfam" id="PF18073">
    <property type="entry name" value="Zn_ribbon_LapB"/>
    <property type="match status" value="1"/>
</dbReference>
<gene>
    <name evidence="3" type="ORF">HIJ39_07300</name>
</gene>
<dbReference type="EMBL" id="JABBVZ010000018">
    <property type="protein sequence ID" value="NMP22156.1"/>
    <property type="molecule type" value="Genomic_DNA"/>
</dbReference>
<evidence type="ECO:0000256" key="1">
    <source>
        <dbReference type="ARBA" id="ARBA00022723"/>
    </source>
</evidence>
<dbReference type="GO" id="GO:0005829">
    <property type="term" value="C:cytosol"/>
    <property type="evidence" value="ECO:0007669"/>
    <property type="project" value="TreeGrafter"/>
</dbReference>
<proteinExistence type="predicted"/>
<sequence>MTLIRERTRYSCQVCGTGSARWLGRCPGCGGYNTMVEETVEDDRHSRSAKNSARDPVLLSHVSTDPIARQSTGIAEVDRVLGGGIVPGAFVLLGGDPGIGKSTLLLQIAAHVSQEGPVLYVTAEESEAQTRIRAERLGVQSDNLFLLAEGDIGVVIQAIQSRPWLMAVVDSLQTTFNPELESAPGSVAQVRDVASQVMRAAKKGCPVFLVGHVNKEGSMRPAA</sequence>
<feature type="domain" description="RecA family profile 1" evidence="2">
    <location>
        <begin position="66"/>
        <end position="213"/>
    </location>
</feature>
<dbReference type="PANTHER" id="PTHR32472:SF10">
    <property type="entry name" value="DNA REPAIR PROTEIN RADA-LIKE PROTEIN"/>
    <property type="match status" value="1"/>
</dbReference>
<dbReference type="AlphaFoldDB" id="A0A7Y0Q2R0"/>
<comment type="caution">
    <text evidence="3">The sequence shown here is derived from an EMBL/GenBank/DDBJ whole genome shotgun (WGS) entry which is preliminary data.</text>
</comment>